<dbReference type="GO" id="GO:0004674">
    <property type="term" value="F:protein serine/threonine kinase activity"/>
    <property type="evidence" value="ECO:0007669"/>
    <property type="project" value="UniProtKB-KW"/>
</dbReference>
<dbReference type="PANTHER" id="PTHR35526">
    <property type="entry name" value="ANTI-SIGMA-F FACTOR RSBW-RELATED"/>
    <property type="match status" value="1"/>
</dbReference>
<keyword evidence="4" id="KW-1185">Reference proteome</keyword>
<keyword evidence="1" id="KW-0723">Serine/threonine-protein kinase</keyword>
<keyword evidence="1" id="KW-0808">Transferase</keyword>
<protein>
    <submittedName>
        <fullName evidence="3">ATP-binding protein</fullName>
    </submittedName>
</protein>
<dbReference type="PANTHER" id="PTHR35526:SF3">
    <property type="entry name" value="ANTI-SIGMA-F FACTOR RSBW"/>
    <property type="match status" value="1"/>
</dbReference>
<dbReference type="Gene3D" id="3.30.565.10">
    <property type="entry name" value="Histidine kinase-like ATPase, C-terminal domain"/>
    <property type="match status" value="1"/>
</dbReference>
<proteinExistence type="predicted"/>
<dbReference type="SUPFAM" id="SSF55874">
    <property type="entry name" value="ATPase domain of HSP90 chaperone/DNA topoisomerase II/histidine kinase"/>
    <property type="match status" value="1"/>
</dbReference>
<dbReference type="InterPro" id="IPR036890">
    <property type="entry name" value="HATPase_C_sf"/>
</dbReference>
<sequence length="132" mass="14424">MNTDQHLRWAITTDLIGLRGQVSGVATDAGLRGHRLNDLVTAVNEAVINVLEHGGGEGLVEIWYDAEGITVEVTDSAGTLKPQDIHRSRPSSSTPRGFGLWLMGQLCDEFSISQMVGRSRIRLRMTVAQSPR</sequence>
<keyword evidence="3" id="KW-0547">Nucleotide-binding</keyword>
<feature type="domain" description="Histidine kinase/HSP90-like ATPase" evidence="2">
    <location>
        <begin position="15"/>
        <end position="124"/>
    </location>
</feature>
<dbReference type="CDD" id="cd16936">
    <property type="entry name" value="HATPase_RsbW-like"/>
    <property type="match status" value="1"/>
</dbReference>
<dbReference type="GO" id="GO:0005524">
    <property type="term" value="F:ATP binding"/>
    <property type="evidence" value="ECO:0007669"/>
    <property type="project" value="UniProtKB-KW"/>
</dbReference>
<dbReference type="InterPro" id="IPR050267">
    <property type="entry name" value="Anti-sigma-factor_SerPK"/>
</dbReference>
<dbReference type="AlphaFoldDB" id="A0A4U3MHU2"/>
<evidence type="ECO:0000259" key="2">
    <source>
        <dbReference type="Pfam" id="PF13581"/>
    </source>
</evidence>
<organism evidence="3 4">
    <name type="scientific">Herbidospora galbida</name>
    <dbReference type="NCBI Taxonomy" id="2575442"/>
    <lineage>
        <taxon>Bacteria</taxon>
        <taxon>Bacillati</taxon>
        <taxon>Actinomycetota</taxon>
        <taxon>Actinomycetes</taxon>
        <taxon>Streptosporangiales</taxon>
        <taxon>Streptosporangiaceae</taxon>
        <taxon>Herbidospora</taxon>
    </lineage>
</organism>
<evidence type="ECO:0000313" key="3">
    <source>
        <dbReference type="EMBL" id="TKK88219.1"/>
    </source>
</evidence>
<keyword evidence="1" id="KW-0418">Kinase</keyword>
<comment type="caution">
    <text evidence="3">The sequence shown here is derived from an EMBL/GenBank/DDBJ whole genome shotgun (WGS) entry which is preliminary data.</text>
</comment>
<evidence type="ECO:0000313" key="4">
    <source>
        <dbReference type="Proteomes" id="UP000308705"/>
    </source>
</evidence>
<dbReference type="OrthoDB" id="3748385at2"/>
<dbReference type="Pfam" id="PF13581">
    <property type="entry name" value="HATPase_c_2"/>
    <property type="match status" value="1"/>
</dbReference>
<keyword evidence="3" id="KW-0067">ATP-binding</keyword>
<gene>
    <name evidence="3" type="ORF">FDA94_15045</name>
</gene>
<dbReference type="Proteomes" id="UP000308705">
    <property type="component" value="Unassembled WGS sequence"/>
</dbReference>
<dbReference type="RefSeq" id="WP_137247675.1">
    <property type="nucleotide sequence ID" value="NZ_SZQA01000012.1"/>
</dbReference>
<name>A0A4U3MHU2_9ACTN</name>
<reference evidence="3 4" key="1">
    <citation type="submission" date="2019-04" db="EMBL/GenBank/DDBJ databases">
        <title>Herbidospora sp. NEAU-GS14.nov., a novel actinomycete isolated from soil.</title>
        <authorList>
            <person name="Han L."/>
        </authorList>
    </citation>
    <scope>NUCLEOTIDE SEQUENCE [LARGE SCALE GENOMIC DNA]</scope>
    <source>
        <strain evidence="3 4">NEAU-GS14</strain>
    </source>
</reference>
<evidence type="ECO:0000256" key="1">
    <source>
        <dbReference type="ARBA" id="ARBA00022527"/>
    </source>
</evidence>
<accession>A0A4U3MHU2</accession>
<dbReference type="InterPro" id="IPR003594">
    <property type="entry name" value="HATPase_dom"/>
</dbReference>
<dbReference type="EMBL" id="SZQA01000012">
    <property type="protein sequence ID" value="TKK88219.1"/>
    <property type="molecule type" value="Genomic_DNA"/>
</dbReference>